<evidence type="ECO:0000259" key="1">
    <source>
        <dbReference type="PROSITE" id="PS50887"/>
    </source>
</evidence>
<organism evidence="2 3">
    <name type="scientific">Legionella quinlivanii</name>
    <dbReference type="NCBI Taxonomy" id="45073"/>
    <lineage>
        <taxon>Bacteria</taxon>
        <taxon>Pseudomonadati</taxon>
        <taxon>Pseudomonadota</taxon>
        <taxon>Gammaproteobacteria</taxon>
        <taxon>Legionellales</taxon>
        <taxon>Legionellaceae</taxon>
        <taxon>Legionella</taxon>
    </lineage>
</organism>
<evidence type="ECO:0000313" key="2">
    <source>
        <dbReference type="EMBL" id="KTD52024.1"/>
    </source>
</evidence>
<dbReference type="Gene3D" id="3.30.450.40">
    <property type="match status" value="1"/>
</dbReference>
<reference evidence="2 3" key="1">
    <citation type="submission" date="2015-11" db="EMBL/GenBank/DDBJ databases">
        <title>Genomic analysis of 38 Legionella species identifies large and diverse effector repertoires.</title>
        <authorList>
            <person name="Burstein D."/>
            <person name="Amaro F."/>
            <person name="Zusman T."/>
            <person name="Lifshitz Z."/>
            <person name="Cohen O."/>
            <person name="Gilbert J.A."/>
            <person name="Pupko T."/>
            <person name="Shuman H.A."/>
            <person name="Segal G."/>
        </authorList>
    </citation>
    <scope>NUCLEOTIDE SEQUENCE [LARGE SCALE GENOMIC DNA]</scope>
    <source>
        <strain evidence="2 3">CDC#1442-AUS-E</strain>
    </source>
</reference>
<dbReference type="SUPFAM" id="SSF55073">
    <property type="entry name" value="Nucleotide cyclase"/>
    <property type="match status" value="1"/>
</dbReference>
<gene>
    <name evidence="2" type="primary">cyaA_1</name>
    <name evidence="2" type="ORF">Lqui_0868</name>
</gene>
<dbReference type="InterPro" id="IPR003018">
    <property type="entry name" value="GAF"/>
</dbReference>
<dbReference type="AlphaFoldDB" id="A0A0W0Y510"/>
<dbReference type="PANTHER" id="PTHR43102">
    <property type="entry name" value="SLR1143 PROTEIN"/>
    <property type="match status" value="1"/>
</dbReference>
<keyword evidence="3" id="KW-1185">Reference proteome</keyword>
<dbReference type="NCBIfam" id="TIGR00254">
    <property type="entry name" value="GGDEF"/>
    <property type="match status" value="1"/>
</dbReference>
<dbReference type="EMBL" id="LNYS01000006">
    <property type="protein sequence ID" value="KTD52024.1"/>
    <property type="molecule type" value="Genomic_DNA"/>
</dbReference>
<dbReference type="Gene3D" id="3.30.70.270">
    <property type="match status" value="1"/>
</dbReference>
<dbReference type="InterPro" id="IPR029016">
    <property type="entry name" value="GAF-like_dom_sf"/>
</dbReference>
<dbReference type="SMART" id="SM00065">
    <property type="entry name" value="GAF"/>
    <property type="match status" value="1"/>
</dbReference>
<protein>
    <submittedName>
        <fullName evidence="2">Fused adenylate cyclase/two component hybrid sensor/regulator</fullName>
    </submittedName>
</protein>
<dbReference type="PROSITE" id="PS50887">
    <property type="entry name" value="GGDEF"/>
    <property type="match status" value="1"/>
</dbReference>
<dbReference type="Pfam" id="PF01590">
    <property type="entry name" value="GAF"/>
    <property type="match status" value="1"/>
</dbReference>
<evidence type="ECO:0000313" key="3">
    <source>
        <dbReference type="Proteomes" id="UP000054618"/>
    </source>
</evidence>
<dbReference type="InterPro" id="IPR043128">
    <property type="entry name" value="Rev_trsase/Diguanyl_cyclase"/>
</dbReference>
<dbReference type="RefSeq" id="WP_058506959.1">
    <property type="nucleotide sequence ID" value="NZ_CAAAIK010000007.1"/>
</dbReference>
<feature type="domain" description="GGDEF" evidence="1">
    <location>
        <begin position="211"/>
        <end position="343"/>
    </location>
</feature>
<dbReference type="SMART" id="SM00267">
    <property type="entry name" value="GGDEF"/>
    <property type="match status" value="1"/>
</dbReference>
<accession>A0A0W0Y510</accession>
<sequence length="343" mass="38683">MIVPGMPENEPERLKSLYDSHLFHTPIEQGFERITRLTKKIFDVPIVAISLIDKDTQWFKSVIGLDANSTPRDISFCGHTILKDDVLVVDDAQLDPRFSDNPLVTESPSIRFYAGCPIHTVNEHRIGALCIIDTRPRQISSHDKIILKDIASLVDTEIRNHQHIHPPEKKLHELNAEKRKELLDPLTRLWNKTGITQVIEYQRKLSKFNKSEFGIIQLSVDSLQAFVTEYGHEAGNDLLKAITQTLINSCGCEDSIGYWGGKEFVIVLPCEEQPDVLAVANRIRKNIASEQHLTRVGRVRTTATIGVVFFNPKIHLNTVNLLTEAAHALQEGKLQGGNKIIIK</sequence>
<proteinExistence type="predicted"/>
<dbReference type="Pfam" id="PF00990">
    <property type="entry name" value="GGDEF"/>
    <property type="match status" value="1"/>
</dbReference>
<dbReference type="PATRIC" id="fig|45073.5.peg.917"/>
<comment type="caution">
    <text evidence="2">The sequence shown here is derived from an EMBL/GenBank/DDBJ whole genome shotgun (WGS) entry which is preliminary data.</text>
</comment>
<dbReference type="CDD" id="cd01949">
    <property type="entry name" value="GGDEF"/>
    <property type="match status" value="1"/>
</dbReference>
<dbReference type="PANTHER" id="PTHR43102:SF2">
    <property type="entry name" value="GAF DOMAIN-CONTAINING PROTEIN"/>
    <property type="match status" value="1"/>
</dbReference>
<dbReference type="SUPFAM" id="SSF55781">
    <property type="entry name" value="GAF domain-like"/>
    <property type="match status" value="1"/>
</dbReference>
<dbReference type="STRING" id="45073.Lqui_0868"/>
<name>A0A0W0Y510_9GAMM</name>
<dbReference type="Proteomes" id="UP000054618">
    <property type="component" value="Unassembled WGS sequence"/>
</dbReference>
<dbReference type="InterPro" id="IPR029787">
    <property type="entry name" value="Nucleotide_cyclase"/>
</dbReference>
<dbReference type="InterPro" id="IPR000160">
    <property type="entry name" value="GGDEF_dom"/>
</dbReference>